<dbReference type="EMBL" id="KZ679129">
    <property type="protein sequence ID" value="PTB77985.1"/>
    <property type="molecule type" value="Genomic_DNA"/>
</dbReference>
<sequence>MDPPFSTYRDRVDFDLLTGDKLSRIWTRATGHCDDVASQSYSPQIATLRLAQRSSSSSSSVSAFTMISDDELYKLAIFLGSISMVLIVVYHFLEVNSEPTPATAGKKAS</sequence>
<evidence type="ECO:0000256" key="9">
    <source>
        <dbReference type="SAM" id="Phobius"/>
    </source>
</evidence>
<evidence type="ECO:0000256" key="2">
    <source>
        <dbReference type="ARBA" id="ARBA00007685"/>
    </source>
</evidence>
<keyword evidence="11" id="KW-1185">Reference proteome</keyword>
<evidence type="ECO:0000256" key="7">
    <source>
        <dbReference type="ARBA" id="ARBA00022989"/>
    </source>
</evidence>
<gene>
    <name evidence="10" type="ORF">M440DRAFT_1420169</name>
</gene>
<keyword evidence="4 9" id="KW-0812">Transmembrane</keyword>
<dbReference type="SUPFAM" id="SSF103464">
    <property type="entry name" value="Oligosaccharyltransferase subunit ost4p"/>
    <property type="match status" value="1"/>
</dbReference>
<keyword evidence="6" id="KW-0735">Signal-anchor</keyword>
<dbReference type="PANTHER" id="PTHR48164">
    <property type="entry name" value="DOLICHYL-DIPHOSPHOOLIGOSACCHARIDE--PROTEIN GLYCOSYLTRANSFERASE SUBUNIT 4"/>
    <property type="match status" value="1"/>
</dbReference>
<evidence type="ECO:0000313" key="11">
    <source>
        <dbReference type="Proteomes" id="UP000240760"/>
    </source>
</evidence>
<evidence type="ECO:0000256" key="8">
    <source>
        <dbReference type="ARBA" id="ARBA00023136"/>
    </source>
</evidence>
<dbReference type="GO" id="GO:0008250">
    <property type="term" value="C:oligosaccharyltransferase complex"/>
    <property type="evidence" value="ECO:0007669"/>
    <property type="project" value="TreeGrafter"/>
</dbReference>
<evidence type="ECO:0000256" key="5">
    <source>
        <dbReference type="ARBA" id="ARBA00022824"/>
    </source>
</evidence>
<protein>
    <recommendedName>
        <fullName evidence="3">Dolichyl-diphosphooligosaccharide--protein glycosyltransferase subunit 4</fullName>
    </recommendedName>
</protein>
<name>A0A2T4C8V8_TRILO</name>
<comment type="subcellular location">
    <subcellularLocation>
        <location evidence="1">Endoplasmic reticulum membrane</location>
        <topology evidence="1">Single-pass type III membrane protein</topology>
    </subcellularLocation>
</comment>
<accession>A0A2T4C8V8</accession>
<dbReference type="GO" id="GO:0018279">
    <property type="term" value="P:protein N-linked glycosylation via asparagine"/>
    <property type="evidence" value="ECO:0007669"/>
    <property type="project" value="TreeGrafter"/>
</dbReference>
<dbReference type="Proteomes" id="UP000240760">
    <property type="component" value="Unassembled WGS sequence"/>
</dbReference>
<evidence type="ECO:0000256" key="4">
    <source>
        <dbReference type="ARBA" id="ARBA00022692"/>
    </source>
</evidence>
<comment type="similarity">
    <text evidence="2">Belongs to the OST4 family.</text>
</comment>
<feature type="transmembrane region" description="Helical" evidence="9">
    <location>
        <begin position="72"/>
        <end position="93"/>
    </location>
</feature>
<proteinExistence type="inferred from homology"/>
<keyword evidence="7 9" id="KW-1133">Transmembrane helix</keyword>
<dbReference type="OrthoDB" id="2124077at2759"/>
<dbReference type="InterPro" id="IPR018943">
    <property type="entry name" value="Oligosaccaryltransferase"/>
</dbReference>
<evidence type="ECO:0000256" key="6">
    <source>
        <dbReference type="ARBA" id="ARBA00022968"/>
    </source>
</evidence>
<organism evidence="10 11">
    <name type="scientific">Trichoderma longibrachiatum ATCC 18648</name>
    <dbReference type="NCBI Taxonomy" id="983965"/>
    <lineage>
        <taxon>Eukaryota</taxon>
        <taxon>Fungi</taxon>
        <taxon>Dikarya</taxon>
        <taxon>Ascomycota</taxon>
        <taxon>Pezizomycotina</taxon>
        <taxon>Sordariomycetes</taxon>
        <taxon>Hypocreomycetidae</taxon>
        <taxon>Hypocreales</taxon>
        <taxon>Hypocreaceae</taxon>
        <taxon>Trichoderma</taxon>
    </lineage>
</organism>
<evidence type="ECO:0000313" key="10">
    <source>
        <dbReference type="EMBL" id="PTB77985.1"/>
    </source>
</evidence>
<dbReference type="PANTHER" id="PTHR48164:SF1">
    <property type="entry name" value="DOLICHYL-DIPHOSPHOOLIGOSACCHARIDE--PROTEIN GLYCOSYLTRANSFERASE SUBUNIT 4"/>
    <property type="match status" value="1"/>
</dbReference>
<dbReference type="Pfam" id="PF10215">
    <property type="entry name" value="Ost4"/>
    <property type="match status" value="1"/>
</dbReference>
<evidence type="ECO:0000256" key="3">
    <source>
        <dbReference type="ARBA" id="ARBA00017662"/>
    </source>
</evidence>
<keyword evidence="5" id="KW-0256">Endoplasmic reticulum</keyword>
<evidence type="ECO:0000256" key="1">
    <source>
        <dbReference type="ARBA" id="ARBA00004643"/>
    </source>
</evidence>
<dbReference type="InterPro" id="IPR036330">
    <property type="entry name" value="Ost4p_sf"/>
</dbReference>
<reference evidence="10 11" key="1">
    <citation type="submission" date="2016-07" db="EMBL/GenBank/DDBJ databases">
        <title>Multiple horizontal gene transfer events from other fungi enriched the ability of initially mycotrophic Trichoderma (Ascomycota) to feed on dead plant biomass.</title>
        <authorList>
            <consortium name="DOE Joint Genome Institute"/>
            <person name="Aerts A."/>
            <person name="Atanasova L."/>
            <person name="Chenthamara K."/>
            <person name="Zhang J."/>
            <person name="Grujic M."/>
            <person name="Henrissat B."/>
            <person name="Kuo A."/>
            <person name="Salamov A."/>
            <person name="Lipzen A."/>
            <person name="Labutti K."/>
            <person name="Barry K."/>
            <person name="Miao Y."/>
            <person name="Rahimi M.J."/>
            <person name="Shen Q."/>
            <person name="Grigoriev I.V."/>
            <person name="Kubicek C.P."/>
            <person name="Druzhinina I.S."/>
        </authorList>
    </citation>
    <scope>NUCLEOTIDE SEQUENCE [LARGE SCALE GENOMIC DNA]</scope>
    <source>
        <strain evidence="10 11">ATCC 18648</strain>
    </source>
</reference>
<dbReference type="AlphaFoldDB" id="A0A2T4C8V8"/>
<dbReference type="InterPro" id="IPR051307">
    <property type="entry name" value="OST4"/>
</dbReference>
<keyword evidence="8 9" id="KW-0472">Membrane</keyword>